<evidence type="ECO:0008006" key="3">
    <source>
        <dbReference type="Google" id="ProtNLM"/>
    </source>
</evidence>
<reference evidence="1 2" key="1">
    <citation type="journal article" date="2018" name="Biotechnol. Biofuels">
        <title>Integrative visual omics of the white-rot fungus Polyporus brumalis exposes the biotechnological potential of its oxidative enzymes for delignifying raw plant biomass.</title>
        <authorList>
            <person name="Miyauchi S."/>
            <person name="Rancon A."/>
            <person name="Drula E."/>
            <person name="Hage H."/>
            <person name="Chaduli D."/>
            <person name="Favel A."/>
            <person name="Grisel S."/>
            <person name="Henrissat B."/>
            <person name="Herpoel-Gimbert I."/>
            <person name="Ruiz-Duenas F.J."/>
            <person name="Chevret D."/>
            <person name="Hainaut M."/>
            <person name="Lin J."/>
            <person name="Wang M."/>
            <person name="Pangilinan J."/>
            <person name="Lipzen A."/>
            <person name="Lesage-Meessen L."/>
            <person name="Navarro D."/>
            <person name="Riley R."/>
            <person name="Grigoriev I.V."/>
            <person name="Zhou S."/>
            <person name="Raouche S."/>
            <person name="Rosso M.N."/>
        </authorList>
    </citation>
    <scope>NUCLEOTIDE SEQUENCE [LARGE SCALE GENOMIC DNA]</scope>
    <source>
        <strain evidence="1 2">BRFM 1820</strain>
    </source>
</reference>
<proteinExistence type="predicted"/>
<dbReference type="InterPro" id="IPR036047">
    <property type="entry name" value="F-box-like_dom_sf"/>
</dbReference>
<accession>A0A371D422</accession>
<dbReference type="AlphaFoldDB" id="A0A371D422"/>
<evidence type="ECO:0000313" key="1">
    <source>
        <dbReference type="EMBL" id="RDX47298.1"/>
    </source>
</evidence>
<evidence type="ECO:0000313" key="2">
    <source>
        <dbReference type="Proteomes" id="UP000256964"/>
    </source>
</evidence>
<sequence>MVRKMHTRSSDLTITDLPAELLHMIMLQVRRSSRVKPCSLTCRILREVALDYLSFNGHVIVDEVPHFLTFIRNHPRIGKAVTSLSLSHSTIQAKVVGDMISLLPNLSRLSLDDARTLPPTRGDAGDSNAASLRLLRMDVESSGSYIPGLMHMLSSFNPQHLHLTVNPPNSKVGSFDARSLTKLPAVESLNVHTRTGTRQNVSIARVVDVLSKTLAPDTLQLMRVTYDSKDTLRAYGSIIKRCGSKITSLTLYTDAPYPFKERVGWVDPFDEWELLNVHACKELQSLEIPIHVPQAKPDRAASYVGAGILAHHAPPSLRKVVIRLHDLPRPTTLGNRSTLKLQEFDKVVTQARFPHLQEFELAIGVTRDLFHKRGHWEKCVAAARRALPGLHARGVLKLTSQSWTY</sequence>
<protein>
    <recommendedName>
        <fullName evidence="3">F-box domain-containing protein</fullName>
    </recommendedName>
</protein>
<dbReference type="Proteomes" id="UP000256964">
    <property type="component" value="Unassembled WGS sequence"/>
</dbReference>
<dbReference type="OrthoDB" id="2758269at2759"/>
<organism evidence="1 2">
    <name type="scientific">Lentinus brumalis</name>
    <dbReference type="NCBI Taxonomy" id="2498619"/>
    <lineage>
        <taxon>Eukaryota</taxon>
        <taxon>Fungi</taxon>
        <taxon>Dikarya</taxon>
        <taxon>Basidiomycota</taxon>
        <taxon>Agaricomycotina</taxon>
        <taxon>Agaricomycetes</taxon>
        <taxon>Polyporales</taxon>
        <taxon>Polyporaceae</taxon>
        <taxon>Lentinus</taxon>
    </lineage>
</organism>
<name>A0A371D422_9APHY</name>
<keyword evidence="2" id="KW-1185">Reference proteome</keyword>
<dbReference type="SUPFAM" id="SSF81383">
    <property type="entry name" value="F-box domain"/>
    <property type="match status" value="1"/>
</dbReference>
<dbReference type="EMBL" id="KZ857420">
    <property type="protein sequence ID" value="RDX47298.1"/>
    <property type="molecule type" value="Genomic_DNA"/>
</dbReference>
<gene>
    <name evidence="1" type="ORF">OH76DRAFT_1442107</name>
</gene>